<keyword evidence="8 10" id="KW-0012">Acyltransferase</keyword>
<keyword evidence="13" id="KW-1185">Reference proteome</keyword>
<evidence type="ECO:0000313" key="12">
    <source>
        <dbReference type="EMBL" id="KZZ91420.1"/>
    </source>
</evidence>
<dbReference type="GO" id="GO:0005783">
    <property type="term" value="C:endoplasmic reticulum"/>
    <property type="evidence" value="ECO:0007669"/>
    <property type="project" value="TreeGrafter"/>
</dbReference>
<comment type="similarity">
    <text evidence="10">Belongs to the DHHC palmitoyltransferase family.</text>
</comment>
<keyword evidence="3 10" id="KW-0812">Transmembrane</keyword>
<evidence type="ECO:0000256" key="6">
    <source>
        <dbReference type="ARBA" id="ARBA00023139"/>
    </source>
</evidence>
<reference evidence="12 13" key="1">
    <citation type="journal article" date="2016" name="Genome Biol. Evol.">
        <title>Divergent and convergent evolution of fungal pathogenicity.</title>
        <authorList>
            <person name="Shang Y."/>
            <person name="Xiao G."/>
            <person name="Zheng P."/>
            <person name="Cen K."/>
            <person name="Zhan S."/>
            <person name="Wang C."/>
        </authorList>
    </citation>
    <scope>NUCLEOTIDE SEQUENCE [LARGE SCALE GENOMIC DNA]</scope>
    <source>
        <strain evidence="12 13">RCEF 2490</strain>
    </source>
</reference>
<dbReference type="PANTHER" id="PTHR22883:SF288">
    <property type="entry name" value="PALMITOYLTRANSFERASE SWF1"/>
    <property type="match status" value="1"/>
</dbReference>
<name>A0A166NP41_9HYPO</name>
<feature type="transmembrane region" description="Helical" evidence="10">
    <location>
        <begin position="22"/>
        <end position="46"/>
    </location>
</feature>
<dbReference type="OrthoDB" id="9909019at2759"/>
<dbReference type="GO" id="GO:0016020">
    <property type="term" value="C:membrane"/>
    <property type="evidence" value="ECO:0007669"/>
    <property type="project" value="UniProtKB-SubCell"/>
</dbReference>
<evidence type="ECO:0000256" key="7">
    <source>
        <dbReference type="ARBA" id="ARBA00023288"/>
    </source>
</evidence>
<evidence type="ECO:0000256" key="2">
    <source>
        <dbReference type="ARBA" id="ARBA00022679"/>
    </source>
</evidence>
<dbReference type="PANTHER" id="PTHR22883">
    <property type="entry name" value="ZINC FINGER DHHC DOMAIN CONTAINING PROTEIN"/>
    <property type="match status" value="1"/>
</dbReference>
<evidence type="ECO:0000256" key="4">
    <source>
        <dbReference type="ARBA" id="ARBA00022989"/>
    </source>
</evidence>
<dbReference type="GO" id="GO:0019706">
    <property type="term" value="F:protein-cysteine S-palmitoyltransferase activity"/>
    <property type="evidence" value="ECO:0007669"/>
    <property type="project" value="UniProtKB-EC"/>
</dbReference>
<protein>
    <recommendedName>
        <fullName evidence="10">Palmitoyltransferase</fullName>
        <ecNumber evidence="10">2.3.1.225</ecNumber>
    </recommendedName>
</protein>
<dbReference type="PROSITE" id="PS50216">
    <property type="entry name" value="DHHC"/>
    <property type="match status" value="1"/>
</dbReference>
<dbReference type="InterPro" id="IPR001594">
    <property type="entry name" value="Palmitoyltrfase_DHHC"/>
</dbReference>
<dbReference type="GO" id="GO:0006612">
    <property type="term" value="P:protein targeting to membrane"/>
    <property type="evidence" value="ECO:0007669"/>
    <property type="project" value="TreeGrafter"/>
</dbReference>
<evidence type="ECO:0000256" key="3">
    <source>
        <dbReference type="ARBA" id="ARBA00022692"/>
    </source>
</evidence>
<proteinExistence type="inferred from homology"/>
<dbReference type="Proteomes" id="UP000078544">
    <property type="component" value="Unassembled WGS sequence"/>
</dbReference>
<keyword evidence="6" id="KW-0564">Palmitate</keyword>
<keyword evidence="4 10" id="KW-1133">Transmembrane helix</keyword>
<keyword evidence="5 10" id="KW-0472">Membrane</keyword>
<evidence type="ECO:0000313" key="13">
    <source>
        <dbReference type="Proteomes" id="UP000078544"/>
    </source>
</evidence>
<evidence type="ECO:0000256" key="8">
    <source>
        <dbReference type="ARBA" id="ARBA00023315"/>
    </source>
</evidence>
<dbReference type="GO" id="GO:0005794">
    <property type="term" value="C:Golgi apparatus"/>
    <property type="evidence" value="ECO:0007669"/>
    <property type="project" value="TreeGrafter"/>
</dbReference>
<comment type="domain">
    <text evidence="10">The DHHC domain is required for palmitoyltransferase activity.</text>
</comment>
<feature type="domain" description="Palmitoyltransferase DHHC" evidence="11">
    <location>
        <begin position="70"/>
        <end position="211"/>
    </location>
</feature>
<evidence type="ECO:0000256" key="1">
    <source>
        <dbReference type="ARBA" id="ARBA00004141"/>
    </source>
</evidence>
<feature type="transmembrane region" description="Helical" evidence="10">
    <location>
        <begin position="113"/>
        <end position="136"/>
    </location>
</feature>
<comment type="subcellular location">
    <subcellularLocation>
        <location evidence="1">Membrane</location>
        <topology evidence="1">Multi-pass membrane protein</topology>
    </subcellularLocation>
</comment>
<dbReference type="InterPro" id="IPR039859">
    <property type="entry name" value="PFA4/ZDH16/20/ERF2-like"/>
</dbReference>
<dbReference type="STRING" id="1081109.A0A166NP41"/>
<dbReference type="EMBL" id="AZGY01000018">
    <property type="protein sequence ID" value="KZZ91420.1"/>
    <property type="molecule type" value="Genomic_DNA"/>
</dbReference>
<comment type="catalytic activity">
    <reaction evidence="9 10">
        <text>L-cysteinyl-[protein] + hexadecanoyl-CoA = S-hexadecanoyl-L-cysteinyl-[protein] + CoA</text>
        <dbReference type="Rhea" id="RHEA:36683"/>
        <dbReference type="Rhea" id="RHEA-COMP:10131"/>
        <dbReference type="Rhea" id="RHEA-COMP:11032"/>
        <dbReference type="ChEBI" id="CHEBI:29950"/>
        <dbReference type="ChEBI" id="CHEBI:57287"/>
        <dbReference type="ChEBI" id="CHEBI:57379"/>
        <dbReference type="ChEBI" id="CHEBI:74151"/>
        <dbReference type="EC" id="2.3.1.225"/>
    </reaction>
</comment>
<organism evidence="12 13">
    <name type="scientific">Moelleriella libera RCEF 2490</name>
    <dbReference type="NCBI Taxonomy" id="1081109"/>
    <lineage>
        <taxon>Eukaryota</taxon>
        <taxon>Fungi</taxon>
        <taxon>Dikarya</taxon>
        <taxon>Ascomycota</taxon>
        <taxon>Pezizomycotina</taxon>
        <taxon>Sordariomycetes</taxon>
        <taxon>Hypocreomycetidae</taxon>
        <taxon>Hypocreales</taxon>
        <taxon>Clavicipitaceae</taxon>
        <taxon>Moelleriella</taxon>
    </lineage>
</organism>
<accession>A0A166NP41</accession>
<evidence type="ECO:0000256" key="5">
    <source>
        <dbReference type="ARBA" id="ARBA00023136"/>
    </source>
</evidence>
<comment type="caution">
    <text evidence="12">The sequence shown here is derived from an EMBL/GenBank/DDBJ whole genome shotgun (WGS) entry which is preliminary data.</text>
</comment>
<dbReference type="EC" id="2.3.1.225" evidence="10"/>
<keyword evidence="2 10" id="KW-0808">Transferase</keyword>
<feature type="transmembrane region" description="Helical" evidence="10">
    <location>
        <begin position="180"/>
        <end position="200"/>
    </location>
</feature>
<evidence type="ECO:0000256" key="10">
    <source>
        <dbReference type="RuleBase" id="RU079119"/>
    </source>
</evidence>
<keyword evidence="7" id="KW-0449">Lipoprotein</keyword>
<evidence type="ECO:0000259" key="11">
    <source>
        <dbReference type="Pfam" id="PF01529"/>
    </source>
</evidence>
<gene>
    <name evidence="12" type="ORF">AAL_06656</name>
</gene>
<sequence>MSVGEYLYLPSVWHRFSNLTRFAVVLTVALPYLFLYLACAADPGYITPTNHAYYMSLYPYDHVLYHPGAECKTCGFLKPPRSKHCSICKRCIAKADHHCIFINSCVGYGNHHWFILLLSSTAVLCTYGGLLGATLLSSTIKQHFLEWSPWHPARHGWGMYVVIWGWGVQTNISLGATSLLAGLTAPLVWGLLLYTLYLVYCGTTTNESFKWSVYKDDMEDGFVFSRTLPPTREIDPVQEPSCPRWPVKSETVIVSTDDGKPPSANMQVAGEGTWERVWKMKDVENIYDMGLWDNLRDIFVTDYDFGAKADDPPVERGWHPNRSKRN</sequence>
<evidence type="ECO:0000256" key="9">
    <source>
        <dbReference type="ARBA" id="ARBA00048048"/>
    </source>
</evidence>
<dbReference type="AlphaFoldDB" id="A0A166NP41"/>
<dbReference type="Pfam" id="PF01529">
    <property type="entry name" value="DHHC"/>
    <property type="match status" value="1"/>
</dbReference>